<name>A0A921MLK2_9FIRM</name>
<dbReference type="PIRSF" id="PIRSF018968">
    <property type="entry name" value="ABC_permease_BceB"/>
    <property type="match status" value="1"/>
</dbReference>
<evidence type="ECO:0000256" key="3">
    <source>
        <dbReference type="ARBA" id="ARBA00022692"/>
    </source>
</evidence>
<feature type="transmembrane region" description="Helical" evidence="6">
    <location>
        <begin position="201"/>
        <end position="223"/>
    </location>
</feature>
<evidence type="ECO:0000256" key="1">
    <source>
        <dbReference type="ARBA" id="ARBA00004651"/>
    </source>
</evidence>
<dbReference type="InterPro" id="IPR052536">
    <property type="entry name" value="ABC-4_Integral_Memb_Prot"/>
</dbReference>
<evidence type="ECO:0000256" key="5">
    <source>
        <dbReference type="ARBA" id="ARBA00023136"/>
    </source>
</evidence>
<keyword evidence="2 6" id="KW-1003">Cell membrane</keyword>
<evidence type="ECO:0000256" key="4">
    <source>
        <dbReference type="ARBA" id="ARBA00022989"/>
    </source>
</evidence>
<dbReference type="InterPro" id="IPR003838">
    <property type="entry name" value="ABC3_permease_C"/>
</dbReference>
<keyword evidence="6" id="KW-0813">Transport</keyword>
<dbReference type="Proteomes" id="UP000760668">
    <property type="component" value="Unassembled WGS sequence"/>
</dbReference>
<feature type="transmembrane region" description="Helical" evidence="6">
    <location>
        <begin position="541"/>
        <end position="564"/>
    </location>
</feature>
<proteinExistence type="inferred from homology"/>
<dbReference type="GO" id="GO:0055085">
    <property type="term" value="P:transmembrane transport"/>
    <property type="evidence" value="ECO:0007669"/>
    <property type="project" value="UniProtKB-UniRule"/>
</dbReference>
<keyword evidence="4 6" id="KW-1133">Transmembrane helix</keyword>
<organism evidence="8 9">
    <name type="scientific">Pseudoflavonifractor capillosus</name>
    <dbReference type="NCBI Taxonomy" id="106588"/>
    <lineage>
        <taxon>Bacteria</taxon>
        <taxon>Bacillati</taxon>
        <taxon>Bacillota</taxon>
        <taxon>Clostridia</taxon>
        <taxon>Eubacteriales</taxon>
        <taxon>Oscillospiraceae</taxon>
        <taxon>Pseudoflavonifractor</taxon>
    </lineage>
</organism>
<feature type="transmembrane region" description="Helical" evidence="6">
    <location>
        <begin position="116"/>
        <end position="141"/>
    </location>
</feature>
<comment type="similarity">
    <text evidence="6">Belongs to the ABC-4 integral membrane protein family.</text>
</comment>
<evidence type="ECO:0000259" key="7">
    <source>
        <dbReference type="Pfam" id="PF02687"/>
    </source>
</evidence>
<dbReference type="Pfam" id="PF02687">
    <property type="entry name" value="FtsX"/>
    <property type="match status" value="1"/>
</dbReference>
<feature type="transmembrane region" description="Helical" evidence="6">
    <location>
        <begin position="598"/>
        <end position="620"/>
    </location>
</feature>
<dbReference type="PANTHER" id="PTHR46795:SF3">
    <property type="entry name" value="ABC TRANSPORTER PERMEASE"/>
    <property type="match status" value="1"/>
</dbReference>
<comment type="caution">
    <text evidence="8">The sequence shown here is derived from an EMBL/GenBank/DDBJ whole genome shotgun (WGS) entry which is preliminary data.</text>
</comment>
<reference evidence="8" key="2">
    <citation type="submission" date="2021-09" db="EMBL/GenBank/DDBJ databases">
        <authorList>
            <person name="Gilroy R."/>
        </authorList>
    </citation>
    <scope>NUCLEOTIDE SEQUENCE</scope>
    <source>
        <strain evidence="8">CHK179-5677</strain>
    </source>
</reference>
<dbReference type="InterPro" id="IPR027022">
    <property type="entry name" value="ABC_permease_BceB-typ"/>
</dbReference>
<sequence length="665" mass="72865">MFSKLALKNVTRSLRDYSVYFLTLTFGVCIFYVFNSMDAQYVMEALKGGNNIALVIIQLIDVISVFVSVILAFLILYANGFMVRRRKKELGTYLLLGMGPGAISGLLFLETLVIGLLSLGVGLALGVFLSQFISVFTASLFAISIPEFHFVFSPRALGKTVLYFGVIFLVVMCFNSLSVSRCRLLDLMQAGKRNEELKVKNLGVSAVLFVVGAVLLGIAYAMLLTRGILIIDTLFFVMLALGTAGTLLFFLSLSGFLLRVCQANKRLYYKGLNMFILRQFNARINSTYVSMTVICLMLLLAIGITACSIGLNNTISQLTSAQAPYDVSLSASRFNPETGEELPVDIPAALKEAGFDPAVQLSQSAQVELWQGQLYVPAWDEYLTAYVLPLSSYNGLRALEGLEPITLEPSAYLLVVGDEDEWMIRLRSDSPSLVVSGHTLTAGEAPLHTALSIGYSTSAENYFIIPDAVLEGAGDWDTSKMYHNVTYYCANYRTDVPKEETEALLRSVISDYYRSVLGEDAGSTSFNTKLEIYAETMGTKILVLFLGIYLGIIFLLTSAAVLALQQLSQAADNQERYAVLTRLGVEEKMRDRSVYVQVFLSFFLPLFLAVIHAVVGMTAANAAIAKVGKLDAAASSAVTAVFILVVYGAYFLATCWGSRRIVRGR</sequence>
<dbReference type="AlphaFoldDB" id="A0A921MLK2"/>
<evidence type="ECO:0000256" key="6">
    <source>
        <dbReference type="PIRNR" id="PIRNR018968"/>
    </source>
</evidence>
<feature type="transmembrane region" description="Helical" evidence="6">
    <location>
        <begin position="17"/>
        <end position="34"/>
    </location>
</feature>
<protein>
    <submittedName>
        <fullName evidence="8">ABC transporter permease</fullName>
    </submittedName>
</protein>
<comment type="subcellular location">
    <subcellularLocation>
        <location evidence="1 6">Cell membrane</location>
        <topology evidence="1 6">Multi-pass membrane protein</topology>
    </subcellularLocation>
</comment>
<evidence type="ECO:0000313" key="9">
    <source>
        <dbReference type="Proteomes" id="UP000760668"/>
    </source>
</evidence>
<feature type="transmembrane region" description="Helical" evidence="6">
    <location>
        <begin position="55"/>
        <end position="78"/>
    </location>
</feature>
<feature type="transmembrane region" description="Helical" evidence="6">
    <location>
        <begin position="90"/>
        <end position="109"/>
    </location>
</feature>
<feature type="transmembrane region" description="Helical" evidence="6">
    <location>
        <begin position="632"/>
        <end position="653"/>
    </location>
</feature>
<accession>A0A921MLK2</accession>
<evidence type="ECO:0000256" key="2">
    <source>
        <dbReference type="ARBA" id="ARBA00022475"/>
    </source>
</evidence>
<feature type="transmembrane region" description="Helical" evidence="6">
    <location>
        <begin position="235"/>
        <end position="258"/>
    </location>
</feature>
<keyword evidence="5 6" id="KW-0472">Membrane</keyword>
<dbReference type="EMBL" id="DYUC01000038">
    <property type="protein sequence ID" value="HJG86246.1"/>
    <property type="molecule type" value="Genomic_DNA"/>
</dbReference>
<dbReference type="PANTHER" id="PTHR46795">
    <property type="entry name" value="ABC TRANSPORTER PERMEASE-RELATED-RELATED"/>
    <property type="match status" value="1"/>
</dbReference>
<dbReference type="RefSeq" id="WP_295368489.1">
    <property type="nucleotide sequence ID" value="NZ_DYUC01000038.1"/>
</dbReference>
<feature type="transmembrane region" description="Helical" evidence="6">
    <location>
        <begin position="288"/>
        <end position="311"/>
    </location>
</feature>
<dbReference type="GO" id="GO:0005886">
    <property type="term" value="C:plasma membrane"/>
    <property type="evidence" value="ECO:0007669"/>
    <property type="project" value="UniProtKB-SubCell"/>
</dbReference>
<keyword evidence="3 6" id="KW-0812">Transmembrane</keyword>
<reference evidence="8" key="1">
    <citation type="journal article" date="2021" name="PeerJ">
        <title>Extensive microbial diversity within the chicken gut microbiome revealed by metagenomics and culture.</title>
        <authorList>
            <person name="Gilroy R."/>
            <person name="Ravi A."/>
            <person name="Getino M."/>
            <person name="Pursley I."/>
            <person name="Horton D.L."/>
            <person name="Alikhan N.F."/>
            <person name="Baker D."/>
            <person name="Gharbi K."/>
            <person name="Hall N."/>
            <person name="Watson M."/>
            <person name="Adriaenssens E.M."/>
            <person name="Foster-Nyarko E."/>
            <person name="Jarju S."/>
            <person name="Secka A."/>
            <person name="Antonio M."/>
            <person name="Oren A."/>
            <person name="Chaudhuri R.R."/>
            <person name="La Ragione R."/>
            <person name="Hildebrand F."/>
            <person name="Pallen M.J."/>
        </authorList>
    </citation>
    <scope>NUCLEOTIDE SEQUENCE</scope>
    <source>
        <strain evidence="8">CHK179-5677</strain>
    </source>
</reference>
<feature type="transmembrane region" description="Helical" evidence="6">
    <location>
        <begin position="161"/>
        <end position="180"/>
    </location>
</feature>
<gene>
    <name evidence="8" type="ORF">K8V01_04375</name>
</gene>
<evidence type="ECO:0000313" key="8">
    <source>
        <dbReference type="EMBL" id="HJG86246.1"/>
    </source>
</evidence>
<feature type="domain" description="ABC3 transporter permease C-terminal" evidence="7">
    <location>
        <begin position="62"/>
        <end position="176"/>
    </location>
</feature>